<reference evidence="6 7" key="1">
    <citation type="submission" date="2016-10" db="EMBL/GenBank/DDBJ databases">
        <authorList>
            <person name="de Groot N.N."/>
        </authorList>
    </citation>
    <scope>NUCLEOTIDE SEQUENCE [LARGE SCALE GENOMIC DNA]</scope>
    <source>
        <strain evidence="6 7">LMG 27941</strain>
    </source>
</reference>
<dbReference type="InterPro" id="IPR005119">
    <property type="entry name" value="LysR_subst-bd"/>
</dbReference>
<dbReference type="FunFam" id="1.10.10.10:FF:000001">
    <property type="entry name" value="LysR family transcriptional regulator"/>
    <property type="match status" value="1"/>
</dbReference>
<dbReference type="Proteomes" id="UP000199221">
    <property type="component" value="Unassembled WGS sequence"/>
</dbReference>
<dbReference type="EMBL" id="FOEQ01000011">
    <property type="protein sequence ID" value="SER73198.1"/>
    <property type="molecule type" value="Genomic_DNA"/>
</dbReference>
<sequence>MYASERLKGIDVFVAVAEMGSFSAAAERLSLSGSAVSKGVARLEVRLGARLFNRTTRRLSLTEAGVLFYKTCTGVLADLEEAEQAIFAESDAPHGKVRIDLPAAFGRLHVLPLIVAFTQAHPRLQPHVSFSDRYIDPVQEGVDILVRIGGGQAWPAALGHQYFGAQRLAFCASPDYLTRHGTPQDEQALERHLCIGYGEATGLVTPWYLGGGLPGEVRQRIVQPHLAIGDGEGMLGAVLAGLGIGQLPTWLTRSHIERGTLVEVLPQLTSQGLPMNLVWLKRREGLPKVRTLLDYLLPRLTAEGSSLGEPQARQ</sequence>
<evidence type="ECO:0000313" key="6">
    <source>
        <dbReference type="EMBL" id="SER73198.1"/>
    </source>
</evidence>
<dbReference type="SUPFAM" id="SSF46785">
    <property type="entry name" value="Winged helix' DNA-binding domain"/>
    <property type="match status" value="1"/>
</dbReference>
<dbReference type="PANTHER" id="PTHR30537:SF5">
    <property type="entry name" value="HTH-TYPE TRANSCRIPTIONAL ACTIVATOR TTDR-RELATED"/>
    <property type="match status" value="1"/>
</dbReference>
<dbReference type="PANTHER" id="PTHR30537">
    <property type="entry name" value="HTH-TYPE TRANSCRIPTIONAL REGULATOR"/>
    <property type="match status" value="1"/>
</dbReference>
<evidence type="ECO:0000256" key="3">
    <source>
        <dbReference type="ARBA" id="ARBA00023125"/>
    </source>
</evidence>
<dbReference type="Gene3D" id="3.40.190.290">
    <property type="match status" value="1"/>
</dbReference>
<dbReference type="AlphaFoldDB" id="A0A1H9RKT5"/>
<dbReference type="RefSeq" id="WP_094012174.1">
    <property type="nucleotide sequence ID" value="NZ_FOEQ01000011.1"/>
</dbReference>
<name>A0A1H9RKT5_9PSED</name>
<gene>
    <name evidence="6" type="ORF">SAMN05216230_111102</name>
</gene>
<accession>A0A1H9RKT5</accession>
<dbReference type="GO" id="GO:0006351">
    <property type="term" value="P:DNA-templated transcription"/>
    <property type="evidence" value="ECO:0007669"/>
    <property type="project" value="TreeGrafter"/>
</dbReference>
<dbReference type="CDD" id="cd08475">
    <property type="entry name" value="PBP2_CrgA_like_6"/>
    <property type="match status" value="1"/>
</dbReference>
<evidence type="ECO:0000259" key="5">
    <source>
        <dbReference type="PROSITE" id="PS50931"/>
    </source>
</evidence>
<dbReference type="Pfam" id="PF03466">
    <property type="entry name" value="LysR_substrate"/>
    <property type="match status" value="1"/>
</dbReference>
<keyword evidence="2" id="KW-0805">Transcription regulation</keyword>
<keyword evidence="4" id="KW-0804">Transcription</keyword>
<dbReference type="Pfam" id="PF00126">
    <property type="entry name" value="HTH_1"/>
    <property type="match status" value="1"/>
</dbReference>
<dbReference type="InterPro" id="IPR036390">
    <property type="entry name" value="WH_DNA-bd_sf"/>
</dbReference>
<protein>
    <submittedName>
        <fullName evidence="6">DNA-binding transcriptional regulator, LysR family</fullName>
    </submittedName>
</protein>
<dbReference type="Gene3D" id="1.10.10.10">
    <property type="entry name" value="Winged helix-like DNA-binding domain superfamily/Winged helix DNA-binding domain"/>
    <property type="match status" value="1"/>
</dbReference>
<proteinExistence type="inferred from homology"/>
<feature type="domain" description="HTH lysR-type" evidence="5">
    <location>
        <begin position="5"/>
        <end position="62"/>
    </location>
</feature>
<dbReference type="GO" id="GO:0043565">
    <property type="term" value="F:sequence-specific DNA binding"/>
    <property type="evidence" value="ECO:0007669"/>
    <property type="project" value="TreeGrafter"/>
</dbReference>
<dbReference type="InterPro" id="IPR036388">
    <property type="entry name" value="WH-like_DNA-bd_sf"/>
</dbReference>
<evidence type="ECO:0000313" key="7">
    <source>
        <dbReference type="Proteomes" id="UP000199221"/>
    </source>
</evidence>
<dbReference type="SUPFAM" id="SSF53850">
    <property type="entry name" value="Periplasmic binding protein-like II"/>
    <property type="match status" value="1"/>
</dbReference>
<evidence type="ECO:0000256" key="2">
    <source>
        <dbReference type="ARBA" id="ARBA00023015"/>
    </source>
</evidence>
<dbReference type="PRINTS" id="PR00039">
    <property type="entry name" value="HTHLYSR"/>
</dbReference>
<dbReference type="PROSITE" id="PS50931">
    <property type="entry name" value="HTH_LYSR"/>
    <property type="match status" value="1"/>
</dbReference>
<keyword evidence="3 6" id="KW-0238">DNA-binding</keyword>
<dbReference type="GO" id="GO:0003700">
    <property type="term" value="F:DNA-binding transcription factor activity"/>
    <property type="evidence" value="ECO:0007669"/>
    <property type="project" value="InterPro"/>
</dbReference>
<evidence type="ECO:0000256" key="1">
    <source>
        <dbReference type="ARBA" id="ARBA00009437"/>
    </source>
</evidence>
<organism evidence="6 7">
    <name type="scientific">Pseudomonas soli</name>
    <dbReference type="NCBI Taxonomy" id="1306993"/>
    <lineage>
        <taxon>Bacteria</taxon>
        <taxon>Pseudomonadati</taxon>
        <taxon>Pseudomonadota</taxon>
        <taxon>Gammaproteobacteria</taxon>
        <taxon>Pseudomonadales</taxon>
        <taxon>Pseudomonadaceae</taxon>
        <taxon>Pseudomonas</taxon>
    </lineage>
</organism>
<dbReference type="InterPro" id="IPR058163">
    <property type="entry name" value="LysR-type_TF_proteobact-type"/>
</dbReference>
<dbReference type="InterPro" id="IPR000847">
    <property type="entry name" value="LysR_HTH_N"/>
</dbReference>
<comment type="similarity">
    <text evidence="1">Belongs to the LysR transcriptional regulatory family.</text>
</comment>
<evidence type="ECO:0000256" key="4">
    <source>
        <dbReference type="ARBA" id="ARBA00023163"/>
    </source>
</evidence>